<comment type="caution">
    <text evidence="1">The sequence shown here is derived from an EMBL/GenBank/DDBJ whole genome shotgun (WGS) entry which is preliminary data.</text>
</comment>
<dbReference type="Proteomes" id="UP001055811">
    <property type="component" value="Linkage Group LG06"/>
</dbReference>
<reference evidence="1 2" key="2">
    <citation type="journal article" date="2022" name="Mol. Ecol. Resour.">
        <title>The genomes of chicory, endive, great burdock and yacon provide insights into Asteraceae paleo-polyploidization history and plant inulin production.</title>
        <authorList>
            <person name="Fan W."/>
            <person name="Wang S."/>
            <person name="Wang H."/>
            <person name="Wang A."/>
            <person name="Jiang F."/>
            <person name="Liu H."/>
            <person name="Zhao H."/>
            <person name="Xu D."/>
            <person name="Zhang Y."/>
        </authorList>
    </citation>
    <scope>NUCLEOTIDE SEQUENCE [LARGE SCALE GENOMIC DNA]</scope>
    <source>
        <strain evidence="2">cv. Punajuju</strain>
        <tissue evidence="1">Leaves</tissue>
    </source>
</reference>
<evidence type="ECO:0000313" key="1">
    <source>
        <dbReference type="EMBL" id="KAI3722745.1"/>
    </source>
</evidence>
<organism evidence="1 2">
    <name type="scientific">Cichorium intybus</name>
    <name type="common">Chicory</name>
    <dbReference type="NCBI Taxonomy" id="13427"/>
    <lineage>
        <taxon>Eukaryota</taxon>
        <taxon>Viridiplantae</taxon>
        <taxon>Streptophyta</taxon>
        <taxon>Embryophyta</taxon>
        <taxon>Tracheophyta</taxon>
        <taxon>Spermatophyta</taxon>
        <taxon>Magnoliopsida</taxon>
        <taxon>eudicotyledons</taxon>
        <taxon>Gunneridae</taxon>
        <taxon>Pentapetalae</taxon>
        <taxon>asterids</taxon>
        <taxon>campanulids</taxon>
        <taxon>Asterales</taxon>
        <taxon>Asteraceae</taxon>
        <taxon>Cichorioideae</taxon>
        <taxon>Cichorieae</taxon>
        <taxon>Cichoriinae</taxon>
        <taxon>Cichorium</taxon>
    </lineage>
</organism>
<sequence length="393" mass="43888">MADRSQNLVRRLQALASMASPGGPDEAEIPIFSRLERTLPRFAESAPQSQTVEPPRAPRRVCPSCMVEEEEDMIPLDEVESDSDLGSAGTMMEDEEEEEEEGFWIVDDEGADNVAEGQHQNHHTTASTPAGQSNSGDALWSSSAVNIPSETIPVVLTDPDVLDCPICLEPLCSPIFQCENGHIACSPCCTKSNHKCPSCCLPIGFNRCRAMEKLIESITVDCENKAYGCREPLIYHMKAKHEQVCIHTLCFCPLSSCAFANSSENLYRHFSTHHSSSATSFTFDTTFPLGVKRGEKHMILQERNEGVIFILNHEIHEHGRVFNVDCLGPNLFRSAFVYQLTVRCLETCFSIQSVPEVRVKWDQHTPKKNYLTIPSEYSRFIIEVCIKKAFPVA</sequence>
<proteinExistence type="predicted"/>
<name>A0ACB9BL48_CICIN</name>
<accession>A0ACB9BL48</accession>
<keyword evidence="2" id="KW-1185">Reference proteome</keyword>
<protein>
    <submittedName>
        <fullName evidence="1">Uncharacterized protein</fullName>
    </submittedName>
</protein>
<gene>
    <name evidence="1" type="ORF">L2E82_33813</name>
</gene>
<dbReference type="EMBL" id="CM042014">
    <property type="protein sequence ID" value="KAI3722745.1"/>
    <property type="molecule type" value="Genomic_DNA"/>
</dbReference>
<reference evidence="2" key="1">
    <citation type="journal article" date="2022" name="Mol. Ecol. Resour.">
        <title>The genomes of chicory, endive, great burdock and yacon provide insights into Asteraceae palaeo-polyploidization history and plant inulin production.</title>
        <authorList>
            <person name="Fan W."/>
            <person name="Wang S."/>
            <person name="Wang H."/>
            <person name="Wang A."/>
            <person name="Jiang F."/>
            <person name="Liu H."/>
            <person name="Zhao H."/>
            <person name="Xu D."/>
            <person name="Zhang Y."/>
        </authorList>
    </citation>
    <scope>NUCLEOTIDE SEQUENCE [LARGE SCALE GENOMIC DNA]</scope>
    <source>
        <strain evidence="2">cv. Punajuju</strain>
    </source>
</reference>
<evidence type="ECO:0000313" key="2">
    <source>
        <dbReference type="Proteomes" id="UP001055811"/>
    </source>
</evidence>